<evidence type="ECO:0000313" key="3">
    <source>
        <dbReference type="EMBL" id="MFD2111782.1"/>
    </source>
</evidence>
<comment type="caution">
    <text evidence="3">The sequence shown here is derived from an EMBL/GenBank/DDBJ whole genome shotgun (WGS) entry which is preliminary data.</text>
</comment>
<dbReference type="RefSeq" id="WP_386025501.1">
    <property type="nucleotide sequence ID" value="NZ_JBHUHX010000016.1"/>
</dbReference>
<accession>A0ABW4Y7Y8</accession>
<keyword evidence="1" id="KW-0732">Signal</keyword>
<dbReference type="Proteomes" id="UP001597337">
    <property type="component" value="Unassembled WGS sequence"/>
</dbReference>
<evidence type="ECO:0000259" key="2">
    <source>
        <dbReference type="Pfam" id="PF11845"/>
    </source>
</evidence>
<feature type="domain" description="Tll0287-like" evidence="2">
    <location>
        <begin position="47"/>
        <end position="189"/>
    </location>
</feature>
<evidence type="ECO:0000313" key="4">
    <source>
        <dbReference type="Proteomes" id="UP001597337"/>
    </source>
</evidence>
<dbReference type="InterPro" id="IPR021796">
    <property type="entry name" value="Tll0287-like_dom"/>
</dbReference>
<reference evidence="4" key="1">
    <citation type="journal article" date="2019" name="Int. J. Syst. Evol. Microbiol.">
        <title>The Global Catalogue of Microorganisms (GCM) 10K type strain sequencing project: providing services to taxonomists for standard genome sequencing and annotation.</title>
        <authorList>
            <consortium name="The Broad Institute Genomics Platform"/>
            <consortium name="The Broad Institute Genome Sequencing Center for Infectious Disease"/>
            <person name="Wu L."/>
            <person name="Ma J."/>
        </authorList>
    </citation>
    <scope>NUCLEOTIDE SEQUENCE [LARGE SCALE GENOMIC DNA]</scope>
    <source>
        <strain evidence="4">KACC 12597</strain>
    </source>
</reference>
<keyword evidence="4" id="KW-1185">Reference proteome</keyword>
<dbReference type="EMBL" id="JBHUHX010000016">
    <property type="protein sequence ID" value="MFD2111782.1"/>
    <property type="molecule type" value="Genomic_DNA"/>
</dbReference>
<sequence>MRMTSHALALALLTTSGTLLAADPAMDPNSAEAKGIVKQFATRLQGELQAAMKQGGPIKAISVCKERAPAIASSLARSSGWEVGRTSLKVRNTQNTPDDWERSVLTAFEERKTAGESVATMAYSEVVDTEQGQRFRFMKAIPTQEVCLACHGSSLSPEVTAALDKHYPEDQARGYAVGDIRGAFTLSKPLINLALSNLHLE</sequence>
<feature type="chain" id="PRO_5046401136" evidence="1">
    <location>
        <begin position="22"/>
        <end position="201"/>
    </location>
</feature>
<organism evidence="3 4">
    <name type="scientific">Thiorhodococcus fuscus</name>
    <dbReference type="NCBI Taxonomy" id="527200"/>
    <lineage>
        <taxon>Bacteria</taxon>
        <taxon>Pseudomonadati</taxon>
        <taxon>Pseudomonadota</taxon>
        <taxon>Gammaproteobacteria</taxon>
        <taxon>Chromatiales</taxon>
        <taxon>Chromatiaceae</taxon>
        <taxon>Thiorhodococcus</taxon>
    </lineage>
</organism>
<proteinExistence type="predicted"/>
<protein>
    <submittedName>
        <fullName evidence="3">DUF3365 domain-containing protein</fullName>
    </submittedName>
</protein>
<gene>
    <name evidence="3" type="ORF">ACFSJC_08020</name>
</gene>
<dbReference type="Pfam" id="PF11845">
    <property type="entry name" value="Tll0287-like"/>
    <property type="match status" value="1"/>
</dbReference>
<name>A0ABW4Y7Y8_9GAMM</name>
<dbReference type="Gene3D" id="3.30.450.290">
    <property type="match status" value="1"/>
</dbReference>
<evidence type="ECO:0000256" key="1">
    <source>
        <dbReference type="SAM" id="SignalP"/>
    </source>
</evidence>
<feature type="signal peptide" evidence="1">
    <location>
        <begin position="1"/>
        <end position="21"/>
    </location>
</feature>